<gene>
    <name evidence="1" type="ORF">SMIM3I_00197</name>
</gene>
<name>A0A150NVQ8_STRMT</name>
<organism evidence="1 2">
    <name type="scientific">Streptococcus mitis</name>
    <dbReference type="NCBI Taxonomy" id="28037"/>
    <lineage>
        <taxon>Bacteria</taxon>
        <taxon>Bacillati</taxon>
        <taxon>Bacillota</taxon>
        <taxon>Bacilli</taxon>
        <taxon>Lactobacillales</taxon>
        <taxon>Streptococcaceae</taxon>
        <taxon>Streptococcus</taxon>
        <taxon>Streptococcus mitis group</taxon>
    </lineage>
</organism>
<comment type="caution">
    <text evidence="1">The sequence shown here is derived from an EMBL/GenBank/DDBJ whole genome shotgun (WGS) entry which is preliminary data.</text>
</comment>
<dbReference type="PATRIC" id="fig|28037.235.peg.910"/>
<dbReference type="AlphaFoldDB" id="A0A150NVQ8"/>
<dbReference type="Proteomes" id="UP000075442">
    <property type="component" value="Unassembled WGS sequence"/>
</dbReference>
<evidence type="ECO:0000313" key="2">
    <source>
        <dbReference type="Proteomes" id="UP000075442"/>
    </source>
</evidence>
<reference evidence="1 2" key="1">
    <citation type="submission" date="2016-01" db="EMBL/GenBank/DDBJ databases">
        <title>Highly variable Streptococcus oralis 1 are common among viridans streptococci isolated from primates.</title>
        <authorList>
            <person name="Denapaite D."/>
            <person name="Rieger M."/>
            <person name="Koendgen S."/>
            <person name="Brueckner R."/>
            <person name="Ochigava I."/>
            <person name="Kappeler P."/>
            <person name="Maetz-Rensing K."/>
            <person name="Leendertz F."/>
        </authorList>
    </citation>
    <scope>NUCLEOTIDE SEQUENCE [LARGE SCALE GENOMIC DNA]</scope>
    <source>
        <strain evidence="1 2">M3-1</strain>
    </source>
</reference>
<evidence type="ECO:0000313" key="1">
    <source>
        <dbReference type="EMBL" id="KYF37551.1"/>
    </source>
</evidence>
<accession>A0A150NVQ8</accession>
<dbReference type="EMBL" id="LROU01000055">
    <property type="protein sequence ID" value="KYF37551.1"/>
    <property type="molecule type" value="Genomic_DNA"/>
</dbReference>
<proteinExistence type="predicted"/>
<protein>
    <submittedName>
        <fullName evidence="1">Uncharacterized protein</fullName>
    </submittedName>
</protein>
<sequence length="78" mass="9144">MLKKLEEADDESAFKEAYKASKDSWTELFDEEAFDKVYKFSGETTTDTIYYLIQTIRGIVTEFESRHSEKAIKKYLEG</sequence>